<dbReference type="InterPro" id="IPR047753">
    <property type="entry name" value="YtzI-like"/>
</dbReference>
<protein>
    <recommendedName>
        <fullName evidence="4">YtzI protein</fullName>
    </recommendedName>
</protein>
<evidence type="ECO:0000313" key="2">
    <source>
        <dbReference type="EMBL" id="GGH72582.1"/>
    </source>
</evidence>
<feature type="transmembrane region" description="Helical" evidence="1">
    <location>
        <begin position="6"/>
        <end position="25"/>
    </location>
</feature>
<comment type="caution">
    <text evidence="2">The sequence shown here is derived from an EMBL/GenBank/DDBJ whole genome shotgun (WGS) entry which is preliminary data.</text>
</comment>
<name>A0A8J2ZPY4_9BACI</name>
<reference evidence="2" key="1">
    <citation type="journal article" date="2014" name="Int. J. Syst. Evol. Microbiol.">
        <title>Complete genome sequence of Corynebacterium casei LMG S-19264T (=DSM 44701T), isolated from a smear-ripened cheese.</title>
        <authorList>
            <consortium name="US DOE Joint Genome Institute (JGI-PGF)"/>
            <person name="Walter F."/>
            <person name="Albersmeier A."/>
            <person name="Kalinowski J."/>
            <person name="Ruckert C."/>
        </authorList>
    </citation>
    <scope>NUCLEOTIDE SEQUENCE</scope>
    <source>
        <strain evidence="2">CGMCC 1.12360</strain>
    </source>
</reference>
<reference evidence="2" key="2">
    <citation type="submission" date="2020-09" db="EMBL/GenBank/DDBJ databases">
        <authorList>
            <person name="Sun Q."/>
            <person name="Zhou Y."/>
        </authorList>
    </citation>
    <scope>NUCLEOTIDE SEQUENCE</scope>
    <source>
        <strain evidence="2">CGMCC 1.12360</strain>
    </source>
</reference>
<proteinExistence type="predicted"/>
<dbReference type="AlphaFoldDB" id="A0A8J2ZPY4"/>
<dbReference type="RefSeq" id="WP_188391240.1">
    <property type="nucleotide sequence ID" value="NZ_BMEV01000012.1"/>
</dbReference>
<organism evidence="2 3">
    <name type="scientific">Compostibacillus humi</name>
    <dbReference type="NCBI Taxonomy" id="1245525"/>
    <lineage>
        <taxon>Bacteria</taxon>
        <taxon>Bacillati</taxon>
        <taxon>Bacillota</taxon>
        <taxon>Bacilli</taxon>
        <taxon>Bacillales</taxon>
        <taxon>Bacillaceae</taxon>
        <taxon>Compostibacillus</taxon>
    </lineage>
</organism>
<evidence type="ECO:0008006" key="4">
    <source>
        <dbReference type="Google" id="ProtNLM"/>
    </source>
</evidence>
<dbReference type="NCBIfam" id="NF033232">
    <property type="entry name" value="small_YtzI"/>
    <property type="match status" value="1"/>
</dbReference>
<keyword evidence="1" id="KW-1133">Transmembrane helix</keyword>
<keyword evidence="1" id="KW-0812">Transmembrane</keyword>
<evidence type="ECO:0000313" key="3">
    <source>
        <dbReference type="Proteomes" id="UP000602050"/>
    </source>
</evidence>
<sequence>MGTLEIIVLSVIVVILVFVLTVFQINKSYAYKHSVDPLPKEDGEKKEMANKS</sequence>
<keyword evidence="3" id="KW-1185">Reference proteome</keyword>
<gene>
    <name evidence="2" type="ORF">GCM10010978_09630</name>
</gene>
<evidence type="ECO:0000256" key="1">
    <source>
        <dbReference type="SAM" id="Phobius"/>
    </source>
</evidence>
<dbReference type="EMBL" id="BMEV01000012">
    <property type="protein sequence ID" value="GGH72582.1"/>
    <property type="molecule type" value="Genomic_DNA"/>
</dbReference>
<accession>A0A8J2ZPY4</accession>
<dbReference type="Proteomes" id="UP000602050">
    <property type="component" value="Unassembled WGS sequence"/>
</dbReference>
<keyword evidence="1" id="KW-0472">Membrane</keyword>